<dbReference type="Gene3D" id="3.30.10.20">
    <property type="match status" value="1"/>
</dbReference>
<dbReference type="PANTHER" id="PTHR32282">
    <property type="entry name" value="BINDING PROTEIN TRANSPEPTIDASE, PUTATIVE-RELATED"/>
    <property type="match status" value="1"/>
</dbReference>
<keyword evidence="3" id="KW-0328">Glycosyltransferase</keyword>
<evidence type="ECO:0000313" key="12">
    <source>
        <dbReference type="Proteomes" id="UP000619260"/>
    </source>
</evidence>
<organism evidence="11 12">
    <name type="scientific">Virgisporangium aliadipatigenens</name>
    <dbReference type="NCBI Taxonomy" id="741659"/>
    <lineage>
        <taxon>Bacteria</taxon>
        <taxon>Bacillati</taxon>
        <taxon>Actinomycetota</taxon>
        <taxon>Actinomycetes</taxon>
        <taxon>Micromonosporales</taxon>
        <taxon>Micromonosporaceae</taxon>
        <taxon>Virgisporangium</taxon>
    </lineage>
</organism>
<dbReference type="CDD" id="cd06577">
    <property type="entry name" value="PASTA_pknB"/>
    <property type="match status" value="1"/>
</dbReference>
<evidence type="ECO:0000256" key="4">
    <source>
        <dbReference type="ARBA" id="ARBA00022679"/>
    </source>
</evidence>
<feature type="domain" description="PASTA" evidence="10">
    <location>
        <begin position="703"/>
        <end position="767"/>
    </location>
</feature>
<dbReference type="Proteomes" id="UP000619260">
    <property type="component" value="Unassembled WGS sequence"/>
</dbReference>
<accession>A0A8J4DUD3</accession>
<evidence type="ECO:0000256" key="2">
    <source>
        <dbReference type="ARBA" id="ARBA00022670"/>
    </source>
</evidence>
<dbReference type="AlphaFoldDB" id="A0A8J4DUD3"/>
<evidence type="ECO:0000256" key="3">
    <source>
        <dbReference type="ARBA" id="ARBA00022676"/>
    </source>
</evidence>
<dbReference type="GO" id="GO:0008658">
    <property type="term" value="F:penicillin binding"/>
    <property type="evidence" value="ECO:0007669"/>
    <property type="project" value="InterPro"/>
</dbReference>
<evidence type="ECO:0000256" key="9">
    <source>
        <dbReference type="SAM" id="MobiDB-lite"/>
    </source>
</evidence>
<keyword evidence="6" id="KW-0511">Multifunctional enzyme</keyword>
<feature type="region of interest" description="Disordered" evidence="9">
    <location>
        <begin position="372"/>
        <end position="402"/>
    </location>
</feature>
<dbReference type="Gene3D" id="1.10.3810.10">
    <property type="entry name" value="Biosynthetic peptidoglycan transglycosylase-like"/>
    <property type="match status" value="1"/>
</dbReference>
<keyword evidence="2" id="KW-0645">Protease</keyword>
<dbReference type="Gene3D" id="3.40.710.10">
    <property type="entry name" value="DD-peptidase/beta-lactamase superfamily"/>
    <property type="match status" value="1"/>
</dbReference>
<reference evidence="11" key="1">
    <citation type="submission" date="2021-01" db="EMBL/GenBank/DDBJ databases">
        <title>Whole genome shotgun sequence of Virgisporangium aliadipatigenens NBRC 105644.</title>
        <authorList>
            <person name="Komaki H."/>
            <person name="Tamura T."/>
        </authorList>
    </citation>
    <scope>NUCLEOTIDE SEQUENCE</scope>
    <source>
        <strain evidence="11">NBRC 105644</strain>
    </source>
</reference>
<comment type="catalytic activity">
    <reaction evidence="8">
        <text>[GlcNAc-(1-&gt;4)-Mur2Ac(oyl-L-Ala-gamma-D-Glu-L-Lys-D-Ala-D-Ala)](n)-di-trans,octa-cis-undecaprenyl diphosphate + beta-D-GlcNAc-(1-&gt;4)-Mur2Ac(oyl-L-Ala-gamma-D-Glu-L-Lys-D-Ala-D-Ala)-di-trans,octa-cis-undecaprenyl diphosphate = [GlcNAc-(1-&gt;4)-Mur2Ac(oyl-L-Ala-gamma-D-Glu-L-Lys-D-Ala-D-Ala)](n+1)-di-trans,octa-cis-undecaprenyl diphosphate + di-trans,octa-cis-undecaprenyl diphosphate + H(+)</text>
        <dbReference type="Rhea" id="RHEA:23708"/>
        <dbReference type="Rhea" id="RHEA-COMP:9602"/>
        <dbReference type="Rhea" id="RHEA-COMP:9603"/>
        <dbReference type="ChEBI" id="CHEBI:15378"/>
        <dbReference type="ChEBI" id="CHEBI:58405"/>
        <dbReference type="ChEBI" id="CHEBI:60033"/>
        <dbReference type="ChEBI" id="CHEBI:78435"/>
        <dbReference type="EC" id="2.4.99.28"/>
    </reaction>
</comment>
<dbReference type="GO" id="GO:0009252">
    <property type="term" value="P:peptidoglycan biosynthetic process"/>
    <property type="evidence" value="ECO:0007669"/>
    <property type="project" value="TreeGrafter"/>
</dbReference>
<dbReference type="InterPro" id="IPR001460">
    <property type="entry name" value="PCN-bd_Tpept"/>
</dbReference>
<dbReference type="SUPFAM" id="SSF53955">
    <property type="entry name" value="Lysozyme-like"/>
    <property type="match status" value="1"/>
</dbReference>
<keyword evidence="4" id="KW-0808">Transferase</keyword>
<dbReference type="EMBL" id="BOPF01000024">
    <property type="protein sequence ID" value="GIJ49062.1"/>
    <property type="molecule type" value="Genomic_DNA"/>
</dbReference>
<protein>
    <submittedName>
        <fullName evidence="11">Carboxypeptidase</fullName>
    </submittedName>
</protein>
<evidence type="ECO:0000259" key="10">
    <source>
        <dbReference type="PROSITE" id="PS51178"/>
    </source>
</evidence>
<dbReference type="InterPro" id="IPR023346">
    <property type="entry name" value="Lysozyme-like_dom_sf"/>
</dbReference>
<dbReference type="Pfam" id="PF00905">
    <property type="entry name" value="Transpeptidase"/>
    <property type="match status" value="1"/>
</dbReference>
<evidence type="ECO:0000256" key="1">
    <source>
        <dbReference type="ARBA" id="ARBA00022645"/>
    </source>
</evidence>
<dbReference type="Pfam" id="PF00912">
    <property type="entry name" value="Transgly"/>
    <property type="match status" value="1"/>
</dbReference>
<dbReference type="InterPro" id="IPR012338">
    <property type="entry name" value="Beta-lactam/transpept-like"/>
</dbReference>
<keyword evidence="1 11" id="KW-0121">Carboxypeptidase</keyword>
<evidence type="ECO:0000256" key="6">
    <source>
        <dbReference type="ARBA" id="ARBA00023268"/>
    </source>
</evidence>
<evidence type="ECO:0000256" key="8">
    <source>
        <dbReference type="ARBA" id="ARBA00049902"/>
    </source>
</evidence>
<comment type="caution">
    <text evidence="11">The sequence shown here is derived from an EMBL/GenBank/DDBJ whole genome shotgun (WGS) entry which is preliminary data.</text>
</comment>
<dbReference type="PROSITE" id="PS51178">
    <property type="entry name" value="PASTA"/>
    <property type="match status" value="1"/>
</dbReference>
<dbReference type="SMART" id="SM00740">
    <property type="entry name" value="PASTA"/>
    <property type="match status" value="1"/>
</dbReference>
<evidence type="ECO:0000256" key="7">
    <source>
        <dbReference type="ARBA" id="ARBA00034000"/>
    </source>
</evidence>
<dbReference type="GO" id="GO:0008955">
    <property type="term" value="F:peptidoglycan glycosyltransferase activity"/>
    <property type="evidence" value="ECO:0007669"/>
    <property type="project" value="UniProtKB-EC"/>
</dbReference>
<dbReference type="Pfam" id="PF03793">
    <property type="entry name" value="PASTA"/>
    <property type="match status" value="1"/>
</dbReference>
<dbReference type="GO" id="GO:0006508">
    <property type="term" value="P:proteolysis"/>
    <property type="evidence" value="ECO:0007669"/>
    <property type="project" value="UniProtKB-KW"/>
</dbReference>
<dbReference type="InterPro" id="IPR050396">
    <property type="entry name" value="Glycosyltr_51/Transpeptidase"/>
</dbReference>
<name>A0A8J4DUD3_9ACTN</name>
<evidence type="ECO:0000313" key="11">
    <source>
        <dbReference type="EMBL" id="GIJ49062.1"/>
    </source>
</evidence>
<proteinExistence type="predicted"/>
<evidence type="ECO:0000256" key="5">
    <source>
        <dbReference type="ARBA" id="ARBA00022801"/>
    </source>
</evidence>
<dbReference type="SUPFAM" id="SSF56601">
    <property type="entry name" value="beta-lactamase/transpeptidase-like"/>
    <property type="match status" value="1"/>
</dbReference>
<feature type="region of interest" description="Disordered" evidence="9">
    <location>
        <begin position="767"/>
        <end position="786"/>
    </location>
</feature>
<dbReference type="PANTHER" id="PTHR32282:SF33">
    <property type="entry name" value="PEPTIDOGLYCAN GLYCOSYLTRANSFERASE"/>
    <property type="match status" value="1"/>
</dbReference>
<dbReference type="InterPro" id="IPR001264">
    <property type="entry name" value="Glyco_trans_51"/>
</dbReference>
<dbReference type="GO" id="GO:0009002">
    <property type="term" value="F:serine-type D-Ala-D-Ala carboxypeptidase activity"/>
    <property type="evidence" value="ECO:0007669"/>
    <property type="project" value="UniProtKB-EC"/>
</dbReference>
<sequence length="786" mass="83348">MLGRLGTLLLCAVLAGVVVAGMIFPFLALSGTALRTGTQKFDALPAELTVRRPPQASEVYAADGTTLLARFFDDNRRDIPLADMGEPIQWAIIAAEDQNFYRHNGVDVRGVARAAVANRAGAPLQGASTITMQFVRMSSTYTQEDPTAVVAATEDTGIRKVREARLARAIERKLNKQQILEGYLNMAPFGNGTYGVHTASQLYFGKRPAELTIAEAASLAAIVKSPSYYDPLVPEGARHLRERRDWVIRQMVETKWISRAQGDLESAAPVQVTGRRLPDNCTAAVPNHFGFFCDWFYRWWLAQDGFGATPYDRERRLKSGGYRIVTTLDPGIQNAAQKRVEEHLPTGRSEALMIAAVEPLTGRVRALATNRRFEVPDEAHPNGPSTDPRAGGRSGTYPATTNPLLTGGDGVPGFQAGSTFKMFTLVAALEQGIPLANVINAKERYESAYRGARGDAACPGTDRWCPTNDSDGMTGPQTAWSAFGRSVNTYFVPLEERVGAAKVIDVARRLGIEFRAQDDRARADDPAQANAWGAFTLGVSATTPLDLASAYAALAADGRYCAPVPVQEITGPDGAVPFAALNCREAVSADVARAAIDAARCPVGDRSAFDQCDGATARDARKVVGAPIAGKTGTTDDGRSAALVVTTRELAVAGILADPDRPQGGPAMDHAVVNPAVYETLADAVRGRQPLEFPKPGEKLVFGERKPVPDVTCQPVEAATAALKTAGFAVEQEPVPVPSPCPAGSVASTTPAGKAVAGGVVVLRISRGPAPSTTFGPSSSPSSGPD</sequence>
<comment type="catalytic activity">
    <reaction evidence="7">
        <text>Preferential cleavage: (Ac)2-L-Lys-D-Ala-|-D-Ala. Also transpeptidation of peptidyl-alanyl moieties that are N-acyl substituents of D-alanine.</text>
        <dbReference type="EC" id="3.4.16.4"/>
    </reaction>
</comment>
<dbReference type="InterPro" id="IPR005543">
    <property type="entry name" value="PASTA_dom"/>
</dbReference>
<dbReference type="GO" id="GO:0030288">
    <property type="term" value="C:outer membrane-bounded periplasmic space"/>
    <property type="evidence" value="ECO:0007669"/>
    <property type="project" value="TreeGrafter"/>
</dbReference>
<keyword evidence="5" id="KW-0378">Hydrolase</keyword>
<keyword evidence="12" id="KW-1185">Reference proteome</keyword>
<dbReference type="InterPro" id="IPR036950">
    <property type="entry name" value="PBP_transglycosylase"/>
</dbReference>
<gene>
    <name evidence="11" type="ORF">Val02_59480</name>
</gene>